<dbReference type="SMART" id="SM00855">
    <property type="entry name" value="PGAM"/>
    <property type="match status" value="1"/>
</dbReference>
<dbReference type="Proteomes" id="UP000635726">
    <property type="component" value="Unassembled WGS sequence"/>
</dbReference>
<gene>
    <name evidence="2" type="ORF">GCM10008939_34440</name>
</gene>
<keyword evidence="1" id="KW-0378">Hydrolase</keyword>
<evidence type="ECO:0000313" key="3">
    <source>
        <dbReference type="Proteomes" id="UP000635726"/>
    </source>
</evidence>
<dbReference type="SUPFAM" id="SSF53254">
    <property type="entry name" value="Phosphoglycerate mutase-like"/>
    <property type="match status" value="1"/>
</dbReference>
<dbReference type="GO" id="GO:0016787">
    <property type="term" value="F:hydrolase activity"/>
    <property type="evidence" value="ECO:0007669"/>
    <property type="project" value="UniProtKB-KW"/>
</dbReference>
<dbReference type="InterPro" id="IPR029033">
    <property type="entry name" value="His_PPase_superfam"/>
</dbReference>
<proteinExistence type="predicted"/>
<reference evidence="2" key="2">
    <citation type="submission" date="2020-09" db="EMBL/GenBank/DDBJ databases">
        <authorList>
            <person name="Sun Q."/>
            <person name="Ohkuma M."/>
        </authorList>
    </citation>
    <scope>NUCLEOTIDE SEQUENCE</scope>
    <source>
        <strain evidence="2">JCM 14371</strain>
    </source>
</reference>
<dbReference type="PANTHER" id="PTHR20935">
    <property type="entry name" value="PHOSPHOGLYCERATE MUTASE-RELATED"/>
    <property type="match status" value="1"/>
</dbReference>
<evidence type="ECO:0000256" key="1">
    <source>
        <dbReference type="ARBA" id="ARBA00022801"/>
    </source>
</evidence>
<accession>A0A917PQP7</accession>
<dbReference type="AlphaFoldDB" id="A0A917PQP7"/>
<dbReference type="EMBL" id="BMOE01000018">
    <property type="protein sequence ID" value="GGJ87482.1"/>
    <property type="molecule type" value="Genomic_DNA"/>
</dbReference>
<protein>
    <submittedName>
        <fullName evidence="2">Phosphoglycerate mutase</fullName>
    </submittedName>
</protein>
<dbReference type="CDD" id="cd07067">
    <property type="entry name" value="HP_PGM_like"/>
    <property type="match status" value="1"/>
</dbReference>
<dbReference type="RefSeq" id="WP_188964545.1">
    <property type="nucleotide sequence ID" value="NZ_BMOE01000018.1"/>
</dbReference>
<dbReference type="PANTHER" id="PTHR20935:SF0">
    <property type="entry name" value="SERINE_THREONINE-PROTEIN PHOSPHATASE PGAM5, MITOCHONDRIAL"/>
    <property type="match status" value="1"/>
</dbReference>
<dbReference type="InterPro" id="IPR051021">
    <property type="entry name" value="Mito_Ser/Thr_phosphatase"/>
</dbReference>
<keyword evidence="3" id="KW-1185">Reference proteome</keyword>
<dbReference type="InterPro" id="IPR013078">
    <property type="entry name" value="His_Pase_superF_clade-1"/>
</dbReference>
<sequence>MSQLLLVRHGQATPFEADTDRLSPLGERQANAVGAFLQASGVQPTRVVHGPLVRQTRSAQLAHAAAGGHWPAPEGLPGLAEYDGDGLLRHLAPILAERDPDFRNLYRDAEALRENELPDRNRAFQKMLERLTDTYLTGETTHPQVESWADFRSRVRAAVRDLLASPTGSTVVAFTSGGVIGSVVAGVLDAPDASALKLNWRVRNASITRLTFGTGRVSLDSFNETAHLTPDLLSWR</sequence>
<evidence type="ECO:0000313" key="2">
    <source>
        <dbReference type="EMBL" id="GGJ87482.1"/>
    </source>
</evidence>
<reference evidence="2" key="1">
    <citation type="journal article" date="2014" name="Int. J. Syst. Evol. Microbiol.">
        <title>Complete genome sequence of Corynebacterium casei LMG S-19264T (=DSM 44701T), isolated from a smear-ripened cheese.</title>
        <authorList>
            <consortium name="US DOE Joint Genome Institute (JGI-PGF)"/>
            <person name="Walter F."/>
            <person name="Albersmeier A."/>
            <person name="Kalinowski J."/>
            <person name="Ruckert C."/>
        </authorList>
    </citation>
    <scope>NUCLEOTIDE SEQUENCE</scope>
    <source>
        <strain evidence="2">JCM 14371</strain>
    </source>
</reference>
<dbReference type="Gene3D" id="3.40.50.1240">
    <property type="entry name" value="Phosphoglycerate mutase-like"/>
    <property type="match status" value="1"/>
</dbReference>
<comment type="caution">
    <text evidence="2">The sequence shown here is derived from an EMBL/GenBank/DDBJ whole genome shotgun (WGS) entry which is preliminary data.</text>
</comment>
<dbReference type="Pfam" id="PF00300">
    <property type="entry name" value="His_Phos_1"/>
    <property type="match status" value="2"/>
</dbReference>
<name>A0A917PQP7_9DEIO</name>
<organism evidence="2 3">
    <name type="scientific">Deinococcus aquiradiocola</name>
    <dbReference type="NCBI Taxonomy" id="393059"/>
    <lineage>
        <taxon>Bacteria</taxon>
        <taxon>Thermotogati</taxon>
        <taxon>Deinococcota</taxon>
        <taxon>Deinococci</taxon>
        <taxon>Deinococcales</taxon>
        <taxon>Deinococcaceae</taxon>
        <taxon>Deinococcus</taxon>
    </lineage>
</organism>